<evidence type="ECO:0000256" key="2">
    <source>
        <dbReference type="ARBA" id="ARBA00022670"/>
    </source>
</evidence>
<evidence type="ECO:0000256" key="1">
    <source>
        <dbReference type="ARBA" id="ARBA00022612"/>
    </source>
</evidence>
<organism evidence="6">
    <name type="scientific">viral metagenome</name>
    <dbReference type="NCBI Taxonomy" id="1070528"/>
    <lineage>
        <taxon>unclassified sequences</taxon>
        <taxon>metagenomes</taxon>
        <taxon>organismal metagenomes</taxon>
    </lineage>
</organism>
<evidence type="ECO:0000313" key="7">
    <source>
        <dbReference type="EMBL" id="QJA81870.1"/>
    </source>
</evidence>
<keyword evidence="1" id="KW-1188">Viral release from host cell</keyword>
<sequence>MGLLEQLEQQAFSSEFLPSLALILKDDKKFIIAGYSSVDIKDSDGEKVNLSALRVAFDTLMKKQSRRNLMLSHSNIQIGELLESHRDSAGKLWKSGVDDNGLFIVAELFNDTRTGNEMITHMRNGRLMNFSIGGRTLDREMKCDDYSCWSEIMNLELFEITSCDKGKNPEAKAFILKADNTDELWDLKSGKSLIKKLPITDIPVIKMEGEEERTLKQSIDGLTAIINDLRDDMKAEKKPKEYYYYQKPKKEEFKRSEDYASALETFSSDEAEKARKKKKEEEDEEEDEVTKSMIDLLTEDLDDVEKASYRECMSTQMKAGKSMAEAAKVCKPKVKKAEGPESCAADEEWDAEKKVCVKKPAEKSADEVAKAAMRAEIIKELGLPPEGDPVNKGQVPDPKKGANPLDIAGLIKKSADVNSLTEFLEGD</sequence>
<dbReference type="EMBL" id="MT141557">
    <property type="protein sequence ID" value="QJA66548.1"/>
    <property type="molecule type" value="Genomic_DNA"/>
</dbReference>
<feature type="region of interest" description="Disordered" evidence="4">
    <location>
        <begin position="381"/>
        <end position="404"/>
    </location>
</feature>
<keyword evidence="2 6" id="KW-0645">Protease</keyword>
<evidence type="ECO:0000259" key="5">
    <source>
        <dbReference type="Pfam" id="PF04586"/>
    </source>
</evidence>
<keyword evidence="3" id="KW-0378">Hydrolase</keyword>
<feature type="region of interest" description="Disordered" evidence="4">
    <location>
        <begin position="270"/>
        <end position="297"/>
    </location>
</feature>
<reference evidence="6" key="1">
    <citation type="submission" date="2020-03" db="EMBL/GenBank/DDBJ databases">
        <title>The deep terrestrial virosphere.</title>
        <authorList>
            <person name="Holmfeldt K."/>
            <person name="Nilsson E."/>
            <person name="Simone D."/>
            <person name="Lopez-Fernandez M."/>
            <person name="Wu X."/>
            <person name="de Brujin I."/>
            <person name="Lundin D."/>
            <person name="Andersson A."/>
            <person name="Bertilsson S."/>
            <person name="Dopson M."/>
        </authorList>
    </citation>
    <scope>NUCLEOTIDE SEQUENCE</scope>
    <source>
        <strain evidence="7">MM415A00476</strain>
        <strain evidence="6">MM415B00342</strain>
    </source>
</reference>
<dbReference type="GO" id="GO:0006508">
    <property type="term" value="P:proteolysis"/>
    <property type="evidence" value="ECO:0007669"/>
    <property type="project" value="UniProtKB-KW"/>
</dbReference>
<evidence type="ECO:0000313" key="6">
    <source>
        <dbReference type="EMBL" id="QJA66548.1"/>
    </source>
</evidence>
<dbReference type="Pfam" id="PF04586">
    <property type="entry name" value="Peptidase_S78"/>
    <property type="match status" value="1"/>
</dbReference>
<protein>
    <submittedName>
        <fullName evidence="6">Putative prohead protease</fullName>
    </submittedName>
</protein>
<accession>A0A6M3JB58</accession>
<name>A0A6M3JB58_9ZZZZ</name>
<evidence type="ECO:0000256" key="3">
    <source>
        <dbReference type="ARBA" id="ARBA00022801"/>
    </source>
</evidence>
<proteinExistence type="predicted"/>
<feature type="domain" description="Prohead serine protease" evidence="5">
    <location>
        <begin position="27"/>
        <end position="174"/>
    </location>
</feature>
<dbReference type="EMBL" id="MT142473">
    <property type="protein sequence ID" value="QJA81870.1"/>
    <property type="molecule type" value="Genomic_DNA"/>
</dbReference>
<dbReference type="GO" id="GO:0008233">
    <property type="term" value="F:peptidase activity"/>
    <property type="evidence" value="ECO:0007669"/>
    <property type="project" value="UniProtKB-KW"/>
</dbReference>
<evidence type="ECO:0000256" key="4">
    <source>
        <dbReference type="SAM" id="MobiDB-lite"/>
    </source>
</evidence>
<dbReference type="InterPro" id="IPR054613">
    <property type="entry name" value="Peptidase_S78_dom"/>
</dbReference>
<gene>
    <name evidence="7" type="ORF">MM415A00476_0002</name>
    <name evidence="6" type="ORF">MM415B00342_0010</name>
</gene>
<dbReference type="AlphaFoldDB" id="A0A6M3JB58"/>